<dbReference type="EMBL" id="MCFK01003314">
    <property type="protein sequence ID" value="RKF62491.1"/>
    <property type="molecule type" value="Genomic_DNA"/>
</dbReference>
<keyword evidence="2" id="KW-1185">Reference proteome</keyword>
<dbReference type="Proteomes" id="UP000286134">
    <property type="component" value="Unassembled WGS sequence"/>
</dbReference>
<proteinExistence type="predicted"/>
<gene>
    <name evidence="1" type="ORF">OnM2_033052</name>
</gene>
<sequence length="86" mass="9527">MLKTVDIIDEDQSIDFNKSLKSDTFLIRNHYDSNTSQGIIIDTAASQYSAAGYLQYQAFVKTLGHLSINYGKTISVRYGIGLTSSI</sequence>
<protein>
    <submittedName>
        <fullName evidence="1">Uncharacterized protein</fullName>
    </submittedName>
</protein>
<comment type="caution">
    <text evidence="1">The sequence shown here is derived from an EMBL/GenBank/DDBJ whole genome shotgun (WGS) entry which is preliminary data.</text>
</comment>
<reference evidence="1 2" key="1">
    <citation type="journal article" date="2018" name="BMC Genomics">
        <title>Comparative genome analyses reveal sequence features reflecting distinct modes of host-adaptation between dicot and monocot powdery mildew.</title>
        <authorList>
            <person name="Wu Y."/>
            <person name="Ma X."/>
            <person name="Pan Z."/>
            <person name="Kale S.D."/>
            <person name="Song Y."/>
            <person name="King H."/>
            <person name="Zhang Q."/>
            <person name="Presley C."/>
            <person name="Deng X."/>
            <person name="Wei C.I."/>
            <person name="Xiao S."/>
        </authorList>
    </citation>
    <scope>NUCLEOTIDE SEQUENCE [LARGE SCALE GENOMIC DNA]</scope>
    <source>
        <strain evidence="1">UMSG2</strain>
    </source>
</reference>
<name>A0A420HYJ1_9PEZI</name>
<accession>A0A420HYJ1</accession>
<organism evidence="1 2">
    <name type="scientific">Erysiphe neolycopersici</name>
    <dbReference type="NCBI Taxonomy" id="212602"/>
    <lineage>
        <taxon>Eukaryota</taxon>
        <taxon>Fungi</taxon>
        <taxon>Dikarya</taxon>
        <taxon>Ascomycota</taxon>
        <taxon>Pezizomycotina</taxon>
        <taxon>Leotiomycetes</taxon>
        <taxon>Erysiphales</taxon>
        <taxon>Erysiphaceae</taxon>
        <taxon>Erysiphe</taxon>
    </lineage>
</organism>
<evidence type="ECO:0000313" key="2">
    <source>
        <dbReference type="Proteomes" id="UP000286134"/>
    </source>
</evidence>
<evidence type="ECO:0000313" key="1">
    <source>
        <dbReference type="EMBL" id="RKF62491.1"/>
    </source>
</evidence>
<dbReference type="AlphaFoldDB" id="A0A420HYJ1"/>